<dbReference type="RefSeq" id="XP_018135691.1">
    <property type="nucleotide sequence ID" value="XM_018294946.1"/>
</dbReference>
<organism evidence="2 3">
    <name type="scientific">Pochonia chlamydosporia 170</name>
    <dbReference type="NCBI Taxonomy" id="1380566"/>
    <lineage>
        <taxon>Eukaryota</taxon>
        <taxon>Fungi</taxon>
        <taxon>Dikarya</taxon>
        <taxon>Ascomycota</taxon>
        <taxon>Pezizomycotina</taxon>
        <taxon>Sordariomycetes</taxon>
        <taxon>Hypocreomycetidae</taxon>
        <taxon>Hypocreales</taxon>
        <taxon>Clavicipitaceae</taxon>
        <taxon>Pochonia</taxon>
    </lineage>
</organism>
<comment type="caution">
    <text evidence="2">The sequence shown here is derived from an EMBL/GenBank/DDBJ whole genome shotgun (WGS) entry which is preliminary data.</text>
</comment>
<evidence type="ECO:0000313" key="2">
    <source>
        <dbReference type="EMBL" id="OAQ57349.1"/>
    </source>
</evidence>
<dbReference type="KEGG" id="pchm:VFPPC_17206"/>
<dbReference type="GeneID" id="28858940"/>
<dbReference type="OrthoDB" id="5017987at2759"/>
<accession>A0A179EWQ0</accession>
<sequence length="411" mass="46647">MPPTKLEVILTGIENWDDWKAFITTKIPVDIWAAVKPTKRTKSLIDEPTRPQASDFFETAESEADLDATQIKAYKLAYEIWKEDNKAYEKQTAGLLKAKEAIFASVDEKLARYLDPEDSLIDWIDCLARAAKAEETKIIQKLALDYRQLLQSFDCSNLKSFEDWIWKWENYLLKAARQQMLEVKEGRWLFDIADLMAKHNISFSDNCKQAANSTANITKEYEKALQLGVNQIKAMEPLNRNILRNEHLEQLQTAITSIQTAKKPPNCMNAGQEWSIADVAVKLRSWARSALPAQPKSSVRRGTAFQAANDESNDDAGTKKGRPGRKRPRSEENQESNKRQATSCEACGAPWHDLNSCWNAIPELRPKGSAPNERWVGVVNRALAKDPELKAKVDKLREAARNKAKEKEDSE</sequence>
<gene>
    <name evidence="2" type="ORF">VFPPC_17206</name>
</gene>
<feature type="compositionally biased region" description="Basic residues" evidence="1">
    <location>
        <begin position="319"/>
        <end position="328"/>
    </location>
</feature>
<dbReference type="AlphaFoldDB" id="A0A179EWQ0"/>
<evidence type="ECO:0000313" key="3">
    <source>
        <dbReference type="Proteomes" id="UP000078397"/>
    </source>
</evidence>
<name>A0A179EWQ0_METCM</name>
<feature type="compositionally biased region" description="Basic and acidic residues" evidence="1">
    <location>
        <begin position="329"/>
        <end position="338"/>
    </location>
</feature>
<evidence type="ECO:0000256" key="1">
    <source>
        <dbReference type="SAM" id="MobiDB-lite"/>
    </source>
</evidence>
<dbReference type="Proteomes" id="UP000078397">
    <property type="component" value="Unassembled WGS sequence"/>
</dbReference>
<dbReference type="EMBL" id="LSBJ02000026">
    <property type="protein sequence ID" value="OAQ57349.1"/>
    <property type="molecule type" value="Genomic_DNA"/>
</dbReference>
<feature type="region of interest" description="Disordered" evidence="1">
    <location>
        <begin position="290"/>
        <end position="341"/>
    </location>
</feature>
<keyword evidence="3" id="KW-1185">Reference proteome</keyword>
<protein>
    <submittedName>
        <fullName evidence="2">Fungal specific transcription factor</fullName>
    </submittedName>
</protein>
<proteinExistence type="predicted"/>
<reference evidence="2 3" key="1">
    <citation type="journal article" date="2016" name="PLoS Pathog.">
        <title>Biosynthesis of antibiotic leucinostatins in bio-control fungus Purpureocillium lilacinum and their inhibition on phytophthora revealed by genome mining.</title>
        <authorList>
            <person name="Wang G."/>
            <person name="Liu Z."/>
            <person name="Lin R."/>
            <person name="Li E."/>
            <person name="Mao Z."/>
            <person name="Ling J."/>
            <person name="Yang Y."/>
            <person name="Yin W.B."/>
            <person name="Xie B."/>
        </authorList>
    </citation>
    <scope>NUCLEOTIDE SEQUENCE [LARGE SCALE GENOMIC DNA]</scope>
    <source>
        <strain evidence="2">170</strain>
    </source>
</reference>